<dbReference type="PANTHER" id="PTHR11208:SF45">
    <property type="entry name" value="SPLICING FACTOR 1"/>
    <property type="match status" value="1"/>
</dbReference>
<dbReference type="InterPro" id="IPR036875">
    <property type="entry name" value="Znf_CCHC_sf"/>
</dbReference>
<dbReference type="GO" id="GO:0005681">
    <property type="term" value="C:spliceosomal complex"/>
    <property type="evidence" value="ECO:0007669"/>
    <property type="project" value="UniProtKB-KW"/>
</dbReference>
<dbReference type="GO" id="GO:0048024">
    <property type="term" value="P:regulation of mRNA splicing, via spliceosome"/>
    <property type="evidence" value="ECO:0007669"/>
    <property type="project" value="TreeGrafter"/>
</dbReference>
<dbReference type="InterPro" id="IPR055256">
    <property type="entry name" value="KH_1_KHDC4/BBP-like"/>
</dbReference>
<dbReference type="PANTHER" id="PTHR11208">
    <property type="entry name" value="RNA-BINDING PROTEIN RELATED"/>
    <property type="match status" value="1"/>
</dbReference>
<evidence type="ECO:0000256" key="13">
    <source>
        <dbReference type="SAM" id="MobiDB-lite"/>
    </source>
</evidence>
<dbReference type="Pfam" id="PF16275">
    <property type="entry name" value="SF1-HH"/>
    <property type="match status" value="1"/>
</dbReference>
<dbReference type="InterPro" id="IPR032570">
    <property type="entry name" value="SF1-HH"/>
</dbReference>
<evidence type="ECO:0000256" key="4">
    <source>
        <dbReference type="ARBA" id="ARBA00022723"/>
    </source>
</evidence>
<dbReference type="SMART" id="SM00322">
    <property type="entry name" value="KH"/>
    <property type="match status" value="1"/>
</dbReference>
<dbReference type="Pfam" id="PF22675">
    <property type="entry name" value="KH-I_KHDC4-BBP"/>
    <property type="match status" value="1"/>
</dbReference>
<proteinExistence type="inferred from homology"/>
<dbReference type="SMART" id="SM00343">
    <property type="entry name" value="ZnF_C2HC"/>
    <property type="match status" value="2"/>
</dbReference>
<evidence type="ECO:0000256" key="9">
    <source>
        <dbReference type="ARBA" id="ARBA00023242"/>
    </source>
</evidence>
<dbReference type="AlphaFoldDB" id="B6AEB5"/>
<evidence type="ECO:0000256" key="5">
    <source>
        <dbReference type="ARBA" id="ARBA00022771"/>
    </source>
</evidence>
<dbReference type="RefSeq" id="XP_002141210.1">
    <property type="nucleotide sequence ID" value="XM_002141174.1"/>
</dbReference>
<dbReference type="SUPFAM" id="SSF57756">
    <property type="entry name" value="Retrovirus zinc finger-like domains"/>
    <property type="match status" value="1"/>
</dbReference>
<feature type="region of interest" description="Disordered" evidence="13">
    <location>
        <begin position="355"/>
        <end position="379"/>
    </location>
</feature>
<keyword evidence="3 12" id="KW-0507">mRNA processing</keyword>
<dbReference type="SUPFAM" id="SSF54791">
    <property type="entry name" value="Eukaryotic type KH-domain (KH-domain type I)"/>
    <property type="match status" value="1"/>
</dbReference>
<accession>B6AEB5</accession>
<keyword evidence="7 11" id="KW-0694">RNA-binding</keyword>
<evidence type="ECO:0000256" key="10">
    <source>
        <dbReference type="PROSITE-ProRule" id="PRU00047"/>
    </source>
</evidence>
<evidence type="ECO:0000313" key="15">
    <source>
        <dbReference type="EMBL" id="EEA06861.1"/>
    </source>
</evidence>
<keyword evidence="12" id="KW-0747">Spliceosome</keyword>
<keyword evidence="6 12" id="KW-0862">Zinc</keyword>
<evidence type="ECO:0000256" key="7">
    <source>
        <dbReference type="ARBA" id="ARBA00022884"/>
    </source>
</evidence>
<evidence type="ECO:0000259" key="14">
    <source>
        <dbReference type="PROSITE" id="PS50158"/>
    </source>
</evidence>
<evidence type="ECO:0000256" key="1">
    <source>
        <dbReference type="ARBA" id="ARBA00004123"/>
    </source>
</evidence>
<dbReference type="OrthoDB" id="6777263at2759"/>
<keyword evidence="4 12" id="KW-0479">Metal-binding</keyword>
<dbReference type="InterPro" id="IPR004087">
    <property type="entry name" value="KH_dom"/>
</dbReference>
<gene>
    <name evidence="15" type="ORF">CMU_015380</name>
</gene>
<dbReference type="PROSITE" id="PS50158">
    <property type="entry name" value="ZF_CCHC"/>
    <property type="match status" value="1"/>
</dbReference>
<comment type="function">
    <text evidence="12">Necessary for the splicing of pre-mRNA. Has a role in the recognition of the branch site (5'-UACUAAC-3'), the pyrimidine tract and the 3'-splice site at the 3'-end of introns.</text>
</comment>
<dbReference type="InterPro" id="IPR036612">
    <property type="entry name" value="KH_dom_type_1_sf"/>
</dbReference>
<dbReference type="STRING" id="441375.B6AEB5"/>
<dbReference type="GO" id="GO:0003729">
    <property type="term" value="F:mRNA binding"/>
    <property type="evidence" value="ECO:0007669"/>
    <property type="project" value="TreeGrafter"/>
</dbReference>
<organism evidence="15 16">
    <name type="scientific">Cryptosporidium muris (strain RN66)</name>
    <dbReference type="NCBI Taxonomy" id="441375"/>
    <lineage>
        <taxon>Eukaryota</taxon>
        <taxon>Sar</taxon>
        <taxon>Alveolata</taxon>
        <taxon>Apicomplexa</taxon>
        <taxon>Conoidasida</taxon>
        <taxon>Coccidia</taxon>
        <taxon>Eucoccidiorida</taxon>
        <taxon>Eimeriorina</taxon>
        <taxon>Cryptosporidiidae</taxon>
        <taxon>Cryptosporidium</taxon>
    </lineage>
</organism>
<dbReference type="InterPro" id="IPR001878">
    <property type="entry name" value="Znf_CCHC"/>
</dbReference>
<keyword evidence="5 10" id="KW-0863">Zinc-finger</keyword>
<dbReference type="GeneID" id="6996190"/>
<protein>
    <recommendedName>
        <fullName evidence="12">Branchpoint-bridging protein</fullName>
    </recommendedName>
</protein>
<dbReference type="GO" id="GO:0008270">
    <property type="term" value="F:zinc ion binding"/>
    <property type="evidence" value="ECO:0007669"/>
    <property type="project" value="UniProtKB-UniRule"/>
</dbReference>
<dbReference type="VEuPathDB" id="CryptoDB:CMU_015380"/>
<evidence type="ECO:0000313" key="16">
    <source>
        <dbReference type="Proteomes" id="UP000001460"/>
    </source>
</evidence>
<dbReference type="InterPro" id="IPR047086">
    <property type="entry name" value="SF1-HH_sf"/>
</dbReference>
<comment type="subcellular location">
    <subcellularLocation>
        <location evidence="1 12">Nucleus</location>
    </subcellularLocation>
</comment>
<keyword evidence="9 12" id="KW-0539">Nucleus</keyword>
<dbReference type="Gene3D" id="3.30.1370.10">
    <property type="entry name" value="K Homology domain, type 1"/>
    <property type="match status" value="1"/>
</dbReference>
<keyword evidence="8 12" id="KW-0508">mRNA splicing</keyword>
<keyword evidence="16" id="KW-1185">Reference proteome</keyword>
<dbReference type="GO" id="GO:0045131">
    <property type="term" value="F:pre-mRNA branch point binding"/>
    <property type="evidence" value="ECO:0007669"/>
    <property type="project" value="UniProtKB-UniRule"/>
</dbReference>
<dbReference type="CDD" id="cd02395">
    <property type="entry name" value="KH-I_BBP"/>
    <property type="match status" value="1"/>
</dbReference>
<name>B6AEB5_CRYMR</name>
<reference evidence="15" key="1">
    <citation type="submission" date="2008-06" db="EMBL/GenBank/DDBJ databases">
        <authorList>
            <person name="Lorenzi H."/>
            <person name="Inman J."/>
            <person name="Miller J."/>
            <person name="Schobel S."/>
            <person name="Amedeo P."/>
            <person name="Caler E.V."/>
            <person name="da Silva J."/>
        </authorList>
    </citation>
    <scope>NUCLEOTIDE SEQUENCE [LARGE SCALE GENOMIC DNA]</scope>
    <source>
        <strain evidence="15">RN66</strain>
    </source>
</reference>
<dbReference type="Proteomes" id="UP000001460">
    <property type="component" value="Unassembled WGS sequence"/>
</dbReference>
<sequence length="503" mass="56894">MSIATSLVVYGDSLLLESNDGQRRSRWRRPEYTVESDLVKPSRWKSITEKEFIPPCFMEFPPGVTLEEVDQFLKEQRLDELMYKLQVGDLEYGDPDIREPSPPPIYDKTGSRINTRDMRVKKSMEIELSNLIEFMMKRVEDYAPPNDYKPLKKVRRLIIPLDKYPEYNFMGLIIGPRGYNHRRLEAESGSLISIRGKGTLKEGKKCDHQTEEELAMPMHIHISADTQEKVDKAVDLIQPLLDPFHPLHDEYKRRGLEQLAIVNGTNISNSFGTNLGISGNNDRCLHCGSTNHPSFSCPDSQLMLSYKKADIKCSICGDKGHITKDCKLYNPNKNIEEEYEKMMSELSSVNHISSEISNKDDNQGVSNLEDNDSTKSSSNNFFNSSITNGLNTSMTSAYPLSYIPLLHQNGTQTSTIPTTIVPTVYTATNTPIVGHNVALQLSGMVSYTSLECSGQVPYIPQYQLYNNAMPTSYMHPNANLYNTNAQTYAMDNIDDTDDMDQSD</sequence>
<dbReference type="PROSITE" id="PS50084">
    <property type="entry name" value="KH_TYPE_1"/>
    <property type="match status" value="1"/>
</dbReference>
<evidence type="ECO:0000256" key="11">
    <source>
        <dbReference type="PROSITE-ProRule" id="PRU00117"/>
    </source>
</evidence>
<feature type="domain" description="CCHC-type" evidence="14">
    <location>
        <begin position="312"/>
        <end position="327"/>
    </location>
</feature>
<evidence type="ECO:0000256" key="8">
    <source>
        <dbReference type="ARBA" id="ARBA00023187"/>
    </source>
</evidence>
<evidence type="ECO:0000256" key="12">
    <source>
        <dbReference type="RuleBase" id="RU367126"/>
    </source>
</evidence>
<evidence type="ECO:0000256" key="2">
    <source>
        <dbReference type="ARBA" id="ARBA00010382"/>
    </source>
</evidence>
<evidence type="ECO:0000256" key="3">
    <source>
        <dbReference type="ARBA" id="ARBA00022664"/>
    </source>
</evidence>
<dbReference type="eggNOG" id="KOG0119">
    <property type="taxonomic scope" value="Eukaryota"/>
</dbReference>
<dbReference type="EMBL" id="DS989730">
    <property type="protein sequence ID" value="EEA06861.1"/>
    <property type="molecule type" value="Genomic_DNA"/>
</dbReference>
<dbReference type="Gene3D" id="6.10.140.1790">
    <property type="match status" value="1"/>
</dbReference>
<dbReference type="Gene3D" id="4.10.60.10">
    <property type="entry name" value="Zinc finger, CCHC-type"/>
    <property type="match status" value="1"/>
</dbReference>
<evidence type="ECO:0000256" key="6">
    <source>
        <dbReference type="ARBA" id="ARBA00022833"/>
    </source>
</evidence>
<dbReference type="GO" id="GO:0000398">
    <property type="term" value="P:mRNA splicing, via spliceosome"/>
    <property type="evidence" value="ECO:0007669"/>
    <property type="project" value="UniProtKB-UniRule"/>
</dbReference>
<comment type="similarity">
    <text evidence="2 12">Belongs to the BBP/SF1 family.</text>
</comment>
<dbReference type="InterPro" id="IPR045071">
    <property type="entry name" value="BBP-like"/>
</dbReference>